<sequence>MSILIYKQRHRSPNRKDTPEANYAHIRYIATRPRVLKNEGMCHGLFGKMQPGPIQEFKDWKEIARLVYANSKKNITMYRSVVSFSEETAKELLLYDQKSWQRYIENHILTIAEKNRMKREHLQWACAVHGEKTHPHIHVVFWDTSIRAKNPYVPPAIPAAIRRQMIKDTFADKIRLYGQKKDENLRAMRQITDEMVDEFERYLRRLKPGRYQKISKALEKELDCELAFSEKAVNDLGSRLLKLRRAMPENGRIAYQLLSPEAKMQVDAVVEDMIRHCQPVRDAVEAYCEAKKGQAAFYSTDTTYLAQKAEGYEKEARKVLANRVLSGVRMVIRLEGEMRTMQYIQDRKAIYAEQIVLESLEILAGVTDSKEEFAEGRRSGTLQLSKEGQKEWYLKNQDKGFEH</sequence>
<dbReference type="Proteomes" id="UP000261023">
    <property type="component" value="Unassembled WGS sequence"/>
</dbReference>
<evidence type="ECO:0000313" key="3">
    <source>
        <dbReference type="EMBL" id="RGM06265.1"/>
    </source>
</evidence>
<dbReference type="InterPro" id="IPR041073">
    <property type="entry name" value="MobL"/>
</dbReference>
<evidence type="ECO:0000313" key="5">
    <source>
        <dbReference type="Proteomes" id="UP000261257"/>
    </source>
</evidence>
<evidence type="ECO:0000313" key="2">
    <source>
        <dbReference type="EMBL" id="RGD71385.1"/>
    </source>
</evidence>
<dbReference type="EMBL" id="WNME01000004">
    <property type="protein sequence ID" value="MUB62884.1"/>
    <property type="molecule type" value="Genomic_DNA"/>
</dbReference>
<dbReference type="NCBIfam" id="NF041499">
    <property type="entry name" value="MobP3"/>
    <property type="match status" value="1"/>
</dbReference>
<accession>A0A3E4UBW5</accession>
<proteinExistence type="predicted"/>
<reference evidence="4 5" key="1">
    <citation type="submission" date="2018-08" db="EMBL/GenBank/DDBJ databases">
        <title>A genome reference for cultivated species of the human gut microbiota.</title>
        <authorList>
            <person name="Zou Y."/>
            <person name="Xue W."/>
            <person name="Luo G."/>
        </authorList>
    </citation>
    <scope>NUCLEOTIDE SEQUENCE [LARGE SCALE GENOMIC DNA]</scope>
    <source>
        <strain evidence="2 4">AF19-13AC</strain>
        <strain evidence="3 5">TF05-11AC</strain>
    </source>
</reference>
<dbReference type="Pfam" id="PF18555">
    <property type="entry name" value="MobL"/>
    <property type="match status" value="1"/>
</dbReference>
<evidence type="ECO:0000313" key="4">
    <source>
        <dbReference type="Proteomes" id="UP000261023"/>
    </source>
</evidence>
<dbReference type="InterPro" id="IPR048102">
    <property type="entry name" value="MobP3"/>
</dbReference>
<dbReference type="EMBL" id="QSSQ01000005">
    <property type="protein sequence ID" value="RGM06265.1"/>
    <property type="molecule type" value="Genomic_DNA"/>
</dbReference>
<gene>
    <name evidence="2" type="ORF">DWX31_07310</name>
    <name evidence="3" type="ORF">DXC39_08880</name>
    <name evidence="1" type="ORF">GNE07_07405</name>
</gene>
<name>A0A3E4UBW5_9FIRM</name>
<dbReference type="Proteomes" id="UP000261257">
    <property type="component" value="Unassembled WGS sequence"/>
</dbReference>
<dbReference type="AlphaFoldDB" id="A0A3E4UBW5"/>
<evidence type="ECO:0000313" key="1">
    <source>
        <dbReference type="EMBL" id="MUB62884.1"/>
    </source>
</evidence>
<dbReference type="EMBL" id="QTJW01000004">
    <property type="protein sequence ID" value="RGD71385.1"/>
    <property type="molecule type" value="Genomic_DNA"/>
</dbReference>
<evidence type="ECO:0000313" key="6">
    <source>
        <dbReference type="Proteomes" id="UP000434223"/>
    </source>
</evidence>
<dbReference type="OrthoDB" id="1775746at2"/>
<reference evidence="1 6" key="2">
    <citation type="submission" date="2019-09" db="EMBL/GenBank/DDBJ databases">
        <title>Draft genome sequencing of Hungatella hathewayi 123Y-2.</title>
        <authorList>
            <person name="Lv Q."/>
            <person name="Li S."/>
        </authorList>
    </citation>
    <scope>NUCLEOTIDE SEQUENCE [LARGE SCALE GENOMIC DNA]</scope>
    <source>
        <strain evidence="1 6">123Y-2</strain>
    </source>
</reference>
<dbReference type="Proteomes" id="UP000434223">
    <property type="component" value="Unassembled WGS sequence"/>
</dbReference>
<protein>
    <submittedName>
        <fullName evidence="3">Uncharacterized protein</fullName>
    </submittedName>
</protein>
<organism evidence="3 5">
    <name type="scientific">Hungatella hathewayi</name>
    <dbReference type="NCBI Taxonomy" id="154046"/>
    <lineage>
        <taxon>Bacteria</taxon>
        <taxon>Bacillati</taxon>
        <taxon>Bacillota</taxon>
        <taxon>Clostridia</taxon>
        <taxon>Lachnospirales</taxon>
        <taxon>Lachnospiraceae</taxon>
        <taxon>Hungatella</taxon>
    </lineage>
</organism>
<comment type="caution">
    <text evidence="3">The sequence shown here is derived from an EMBL/GenBank/DDBJ whole genome shotgun (WGS) entry which is preliminary data.</text>
</comment>